<dbReference type="EMBL" id="JYDI01000196">
    <property type="protein sequence ID" value="KRY48793.1"/>
    <property type="molecule type" value="Genomic_DNA"/>
</dbReference>
<evidence type="ECO:0000313" key="1">
    <source>
        <dbReference type="EMBL" id="KRY48793.1"/>
    </source>
</evidence>
<reference evidence="1 2" key="1">
    <citation type="submission" date="2015-01" db="EMBL/GenBank/DDBJ databases">
        <title>Evolution of Trichinella species and genotypes.</title>
        <authorList>
            <person name="Korhonen P.K."/>
            <person name="Edoardo P."/>
            <person name="Giuseppe L.R."/>
            <person name="Gasser R.B."/>
        </authorList>
    </citation>
    <scope>NUCLEOTIDE SEQUENCE [LARGE SCALE GENOMIC DNA]</scope>
    <source>
        <strain evidence="1">ISS120</strain>
    </source>
</reference>
<keyword evidence="2" id="KW-1185">Reference proteome</keyword>
<dbReference type="AlphaFoldDB" id="A0A0V1CHQ1"/>
<protein>
    <submittedName>
        <fullName evidence="1">Uncharacterized protein</fullName>
    </submittedName>
</protein>
<proteinExistence type="predicted"/>
<comment type="caution">
    <text evidence="1">The sequence shown here is derived from an EMBL/GenBank/DDBJ whole genome shotgun (WGS) entry which is preliminary data.</text>
</comment>
<dbReference type="OrthoDB" id="5912235at2759"/>
<accession>A0A0V1CHQ1</accession>
<evidence type="ECO:0000313" key="2">
    <source>
        <dbReference type="Proteomes" id="UP000054653"/>
    </source>
</evidence>
<name>A0A0V1CHQ1_TRIBR</name>
<dbReference type="Proteomes" id="UP000054653">
    <property type="component" value="Unassembled WGS sequence"/>
</dbReference>
<organism evidence="1 2">
    <name type="scientific">Trichinella britovi</name>
    <name type="common">Parasitic roundworm</name>
    <dbReference type="NCBI Taxonomy" id="45882"/>
    <lineage>
        <taxon>Eukaryota</taxon>
        <taxon>Metazoa</taxon>
        <taxon>Ecdysozoa</taxon>
        <taxon>Nematoda</taxon>
        <taxon>Enoplea</taxon>
        <taxon>Dorylaimia</taxon>
        <taxon>Trichinellida</taxon>
        <taxon>Trichinellidae</taxon>
        <taxon>Trichinella</taxon>
    </lineage>
</organism>
<sequence>MTLNWYKPYGQVKAVFIRSCVSISTCQYPLARSSVENHCAPDNAYNMSSIRGRRCASYWVTLFSCR</sequence>
<gene>
    <name evidence="1" type="ORF">T03_3373</name>
</gene>